<evidence type="ECO:0000313" key="2">
    <source>
        <dbReference type="EMBL" id="MDA1362225.1"/>
    </source>
</evidence>
<name>A0A9X3PNL6_9ACTN</name>
<dbReference type="PROSITE" id="PS51318">
    <property type="entry name" value="TAT"/>
    <property type="match status" value="1"/>
</dbReference>
<comment type="caution">
    <text evidence="2">The sequence shown here is derived from an EMBL/GenBank/DDBJ whole genome shotgun (WGS) entry which is preliminary data.</text>
</comment>
<accession>A0A9X3PNL6</accession>
<dbReference type="Gene3D" id="2.130.10.130">
    <property type="entry name" value="Integrin alpha, N-terminal"/>
    <property type="match status" value="3"/>
</dbReference>
<reference evidence="2" key="1">
    <citation type="submission" date="2022-12" db="EMBL/GenBank/DDBJ databases">
        <title>Gycomyces niveus sp.nov.,a novel actinomycete isolated from soil in Shouguan.</title>
        <authorList>
            <person name="Yang X."/>
        </authorList>
    </citation>
    <scope>NUCLEOTIDE SEQUENCE</scope>
    <source>
        <strain evidence="2">NEAU-A15</strain>
    </source>
</reference>
<keyword evidence="3" id="KW-1185">Reference proteome</keyword>
<dbReference type="PANTHER" id="PTHR44103">
    <property type="entry name" value="PROPROTEIN CONVERTASE P"/>
    <property type="match status" value="1"/>
</dbReference>
<dbReference type="InterPro" id="IPR013517">
    <property type="entry name" value="FG-GAP"/>
</dbReference>
<proteinExistence type="predicted"/>
<dbReference type="PANTHER" id="PTHR44103:SF1">
    <property type="entry name" value="PROPROTEIN CONVERTASE P"/>
    <property type="match status" value="1"/>
</dbReference>
<dbReference type="EMBL" id="JAPZVP010000021">
    <property type="protein sequence ID" value="MDA1362225.1"/>
    <property type="molecule type" value="Genomic_DNA"/>
</dbReference>
<dbReference type="RefSeq" id="WP_270112285.1">
    <property type="nucleotide sequence ID" value="NZ_JAPZVP010000021.1"/>
</dbReference>
<dbReference type="InterPro" id="IPR028994">
    <property type="entry name" value="Integrin_alpha_N"/>
</dbReference>
<keyword evidence="1" id="KW-0732">Signal</keyword>
<dbReference type="AlphaFoldDB" id="A0A9X3PNL6"/>
<protein>
    <submittedName>
        <fullName evidence="2">VCBS repeat-containing protein</fullName>
    </submittedName>
</protein>
<dbReference type="InterPro" id="IPR006311">
    <property type="entry name" value="TAT_signal"/>
</dbReference>
<sequence>MNEAPPEKPRRRGIGRIAAATAAALGATLLAYPGGPAAAQTSIDCAALGDNPTPVRIGPALDIAKACGIEVRVNGSSWHHSTVSVTPDGQLHLVSTAEAIQEYDDDGAPDPVLADFEGSLSQTNTAWSVFLQNTDQTFPLIETGLAIFDWTGDTPIPTYSGTTALYDELASGLDLSVEVGVSNFGLEFTAADTAAWHELATGLRAEGKYRPLLAANGALRVDPEYDEYLVEGTTPFIVRDADGATHRVDLAVADDGALTLGLPDQVLADAAFPLTLTTQWADRSETANEWGAVTSASPDLPIYRGEAGLDEPYFTAAGQSADLVAGTYCDAAAIADCVEAEAVAFWNFGSSVNGVRDPSVSYEFEYPVTSAVFKVDAAAGADCVAPDLDLAESYSPTDTWNDRPAVTGSAASGSCQGVTAVYDLTGLVADAWDDFETAKPITLSTAATAQTARFDGGSARLDVYFDIAGLNTNLWCSTDPTAPDFYAHSVDEVLYAEVWREDVYDLGLSWSAVVKDQATGETVLTIAPEPWPEGGHIAGAIAPGRLSQGTYEIDYEITSSIAGIVHAALPCHVVVDTATPKPDIVVEPGPHRIGDTVSIEVSLSEQEFVNEQDQINIWLKNTLGGTEDSVLLTGPGTAVLETTMTRPISQWWVHAEDHAGNEFITASTVSATATLDHRDYNDDRFEDLMVVRKSDGALMFHAGNGDGTFAAGVAVGTGWGAMDVVMAGDLNADGKADLLARDTRNGNMWAYPGNGAGGLKSRIFVGNGWNAMGAFTAAGDFDADGDIDLYAVGKTDGKLYFYDGKGFGEFNPRVAVGTGWGVMDTLASVGDLDDDGNADLLAHDSLTGQYYLYKGDGTGNLGSRVTIAASLDGSGSDRYNQIIAVGDQDGDANEDLLAVDSRTGELELHSLNGNGTAVHSGEVVATGWGGNRLAAVNEERTYDYSGDGKTDVLVRRGSDGKLYFYSGNGAGGFGPIGSWGTDLKNLNLIETAGDFNGDGFSDVIGRVGSTGALYLFPGKGNGMYDYAARKQIGTGWNSMGAIVSGSDYNGDGKVDVIAREQATGYLWLYSGKGDGTIGSRIKIGTGWNSLRDITAAGDLDHDGHADIIAIRSSDNCMYFYGGRGDGTLKAGVQTSCNWTGYDSVASVGDFNGDGHADWIARRKSDGAVYLYKGNGAGGYSARSQIATGWTWANAIA</sequence>
<evidence type="ECO:0000313" key="3">
    <source>
        <dbReference type="Proteomes" id="UP001146067"/>
    </source>
</evidence>
<dbReference type="SUPFAM" id="SSF69318">
    <property type="entry name" value="Integrin alpha N-terminal domain"/>
    <property type="match status" value="3"/>
</dbReference>
<organism evidence="2 3">
    <name type="scientific">Glycomyces luteolus</name>
    <dbReference type="NCBI Taxonomy" id="2670330"/>
    <lineage>
        <taxon>Bacteria</taxon>
        <taxon>Bacillati</taxon>
        <taxon>Actinomycetota</taxon>
        <taxon>Actinomycetes</taxon>
        <taxon>Glycomycetales</taxon>
        <taxon>Glycomycetaceae</taxon>
        <taxon>Glycomyces</taxon>
    </lineage>
</organism>
<dbReference type="Proteomes" id="UP001146067">
    <property type="component" value="Unassembled WGS sequence"/>
</dbReference>
<dbReference type="Pfam" id="PF13517">
    <property type="entry name" value="FG-GAP_3"/>
    <property type="match status" value="4"/>
</dbReference>
<evidence type="ECO:0000256" key="1">
    <source>
        <dbReference type="ARBA" id="ARBA00022729"/>
    </source>
</evidence>
<gene>
    <name evidence="2" type="ORF">O1R50_21550</name>
</gene>